<proteinExistence type="predicted"/>
<dbReference type="AlphaFoldDB" id="A0A0P4RD82"/>
<evidence type="ECO:0000313" key="2">
    <source>
        <dbReference type="Proteomes" id="UP000048965"/>
    </source>
</evidence>
<dbReference type="Gene3D" id="1.25.40.10">
    <property type="entry name" value="Tetratricopeptide repeat domain"/>
    <property type="match status" value="1"/>
</dbReference>
<dbReference type="SUPFAM" id="SSF48452">
    <property type="entry name" value="TPR-like"/>
    <property type="match status" value="1"/>
</dbReference>
<gene>
    <name evidence="1" type="ORF">TPA0598_08_00060</name>
</gene>
<dbReference type="EMBL" id="BBNO01000008">
    <property type="protein sequence ID" value="GAO11095.1"/>
    <property type="molecule type" value="Genomic_DNA"/>
</dbReference>
<comment type="caution">
    <text evidence="1">The sequence shown here is derived from an EMBL/GenBank/DDBJ whole genome shotgun (WGS) entry which is preliminary data.</text>
</comment>
<protein>
    <recommendedName>
        <fullName evidence="3">Tetratricopeptide repeat protein</fullName>
    </recommendedName>
</protein>
<name>A0A0P4RD82_9ACTN</name>
<dbReference type="Pfam" id="PF20308">
    <property type="entry name" value="TPR-S"/>
    <property type="match status" value="1"/>
</dbReference>
<dbReference type="Proteomes" id="UP000048965">
    <property type="component" value="Unassembled WGS sequence"/>
</dbReference>
<organism evidence="1 2">
    <name type="scientific">Streptomyces lydicamycinicus</name>
    <dbReference type="NCBI Taxonomy" id="1546107"/>
    <lineage>
        <taxon>Bacteria</taxon>
        <taxon>Bacillati</taxon>
        <taxon>Actinomycetota</taxon>
        <taxon>Actinomycetes</taxon>
        <taxon>Kitasatosporales</taxon>
        <taxon>Streptomycetaceae</taxon>
        <taxon>Streptomyces</taxon>
    </lineage>
</organism>
<dbReference type="OrthoDB" id="4336082at2"/>
<dbReference type="InterPro" id="IPR046880">
    <property type="entry name" value="TPR-S"/>
</dbReference>
<dbReference type="RefSeq" id="WP_052719064.1">
    <property type="nucleotide sequence ID" value="NZ_BBNO01000008.1"/>
</dbReference>
<accession>A0A0P4RD82</accession>
<evidence type="ECO:0008006" key="3">
    <source>
        <dbReference type="Google" id="ProtNLM"/>
    </source>
</evidence>
<dbReference type="InterPro" id="IPR011990">
    <property type="entry name" value="TPR-like_helical_dom_sf"/>
</dbReference>
<reference evidence="1 2" key="2">
    <citation type="journal article" date="2015" name="Stand. Genomic Sci.">
        <title>Draft genome sequence of marine-derived Streptomyces sp. TP-A0598, a producer of anti-MRSA antibiotic lydicamycins.</title>
        <authorList>
            <person name="Komaki H."/>
            <person name="Ichikawa N."/>
            <person name="Hosoyama A."/>
            <person name="Fujita N."/>
            <person name="Igarashi Y."/>
        </authorList>
    </citation>
    <scope>NUCLEOTIDE SEQUENCE [LARGE SCALE GENOMIC DNA]</scope>
    <source>
        <strain evidence="1 2">NBRC 110027</strain>
    </source>
</reference>
<reference evidence="2" key="1">
    <citation type="submission" date="2014-09" db="EMBL/GenBank/DDBJ databases">
        <title>Whole genome shotgun sequence of Streptomyces sp. NBRC 110027.</title>
        <authorList>
            <person name="Komaki H."/>
            <person name="Ichikawa N."/>
            <person name="Katano-Makiyama Y."/>
            <person name="Hosoyama A."/>
            <person name="Hashimoto M."/>
            <person name="Uohara A."/>
            <person name="Kitahashi Y."/>
            <person name="Ohji S."/>
            <person name="Kimura A."/>
            <person name="Yamazoe A."/>
            <person name="Igarashi Y."/>
            <person name="Fujita N."/>
        </authorList>
    </citation>
    <scope>NUCLEOTIDE SEQUENCE [LARGE SCALE GENOMIC DNA]</scope>
    <source>
        <strain evidence="2">NBRC 110027</strain>
    </source>
</reference>
<evidence type="ECO:0000313" key="1">
    <source>
        <dbReference type="EMBL" id="GAO11095.1"/>
    </source>
</evidence>
<keyword evidence="2" id="KW-1185">Reference proteome</keyword>
<sequence length="229" mass="24214">MSDLGVALWARFERTGDQADLDQAVDLYQAAMRATAADHPNRARHVSNLGIALQRRYDCTGDQADLDAAIDRGRDAVQATPADHPDRAKYLSGLGGALQRWFERTGDQADLDAAVSAYTGAWEMDSGAPSFRIRAAMAVAELVAESAPGRAADMAEAAVRLLPEVPPGQLGRGDQQRALGNFAGLAGDAAALALAVASRSARPGRCDCWKPAGRCCSVRHWMPAATSPT</sequence>